<evidence type="ECO:0000313" key="1">
    <source>
        <dbReference type="EMBL" id="SVA34527.1"/>
    </source>
</evidence>
<name>A0A381V4E0_9ZZZZ</name>
<sequence length="61" mass="6782">MLTRGAYEPARVDYYYFLLALFATLRVHPNIGGFIASSPSCQVISSEKIVSAVVRTMSVQR</sequence>
<dbReference type="EMBL" id="UINC01007669">
    <property type="protein sequence ID" value="SVA34527.1"/>
    <property type="molecule type" value="Genomic_DNA"/>
</dbReference>
<reference evidence="1" key="1">
    <citation type="submission" date="2018-05" db="EMBL/GenBank/DDBJ databases">
        <authorList>
            <person name="Lanie J.A."/>
            <person name="Ng W.-L."/>
            <person name="Kazmierczak K.M."/>
            <person name="Andrzejewski T.M."/>
            <person name="Davidsen T.M."/>
            <person name="Wayne K.J."/>
            <person name="Tettelin H."/>
            <person name="Glass J.I."/>
            <person name="Rusch D."/>
            <person name="Podicherti R."/>
            <person name="Tsui H.-C.T."/>
            <person name="Winkler M.E."/>
        </authorList>
    </citation>
    <scope>NUCLEOTIDE SEQUENCE</scope>
</reference>
<protein>
    <submittedName>
        <fullName evidence="1">Uncharacterized protein</fullName>
    </submittedName>
</protein>
<dbReference type="AlphaFoldDB" id="A0A381V4E0"/>
<organism evidence="1">
    <name type="scientific">marine metagenome</name>
    <dbReference type="NCBI Taxonomy" id="408172"/>
    <lineage>
        <taxon>unclassified sequences</taxon>
        <taxon>metagenomes</taxon>
        <taxon>ecological metagenomes</taxon>
    </lineage>
</organism>
<accession>A0A381V4E0</accession>
<gene>
    <name evidence="1" type="ORF">METZ01_LOCUS87381</name>
</gene>
<proteinExistence type="predicted"/>